<dbReference type="EC" id="2.3.2.27" evidence="4"/>
<gene>
    <name evidence="19" type="ORF">QN277_028392</name>
</gene>
<comment type="catalytic activity">
    <reaction evidence="1">
        <text>S-ubiquitinyl-[E2 ubiquitin-conjugating enzyme]-L-cysteine + [acceptor protein]-L-lysine = [E2 ubiquitin-conjugating enzyme]-L-cysteine + N(6)-ubiquitinyl-[acceptor protein]-L-lysine.</text>
        <dbReference type="EC" id="2.3.2.27"/>
    </reaction>
</comment>
<evidence type="ECO:0000256" key="3">
    <source>
        <dbReference type="ARBA" id="ARBA00004906"/>
    </source>
</evidence>
<keyword evidence="5" id="KW-0808">Transferase</keyword>
<dbReference type="InterPro" id="IPR025287">
    <property type="entry name" value="WAK_GUB"/>
</dbReference>
<accession>A0AAE1MD26</accession>
<dbReference type="AlphaFoldDB" id="A0AAE1MD26"/>
<dbReference type="GO" id="GO:0030247">
    <property type="term" value="F:polysaccharide binding"/>
    <property type="evidence" value="ECO:0007669"/>
    <property type="project" value="InterPro"/>
</dbReference>
<keyword evidence="10" id="KW-0833">Ubl conjugation pathway</keyword>
<reference evidence="19" key="1">
    <citation type="submission" date="2023-10" db="EMBL/GenBank/DDBJ databases">
        <title>Chromosome-level genome of the transformable northern wattle, Acacia crassicarpa.</title>
        <authorList>
            <person name="Massaro I."/>
            <person name="Sinha N.R."/>
            <person name="Poethig S."/>
            <person name="Leichty A.R."/>
        </authorList>
    </citation>
    <scope>NUCLEOTIDE SEQUENCE</scope>
    <source>
        <strain evidence="19">Acra3RX</strain>
        <tissue evidence="19">Leaf</tissue>
    </source>
</reference>
<dbReference type="PANTHER" id="PTHR46279:SF31">
    <property type="entry name" value="RING-H2 FINGER PROTEIN ATL20-LIKE ISOFORM X1"/>
    <property type="match status" value="1"/>
</dbReference>
<evidence type="ECO:0000256" key="9">
    <source>
        <dbReference type="ARBA" id="ARBA00022771"/>
    </source>
</evidence>
<evidence type="ECO:0000256" key="4">
    <source>
        <dbReference type="ARBA" id="ARBA00012483"/>
    </source>
</evidence>
<dbReference type="PROSITE" id="PS50089">
    <property type="entry name" value="ZF_RING_2"/>
    <property type="match status" value="1"/>
</dbReference>
<dbReference type="Gene3D" id="3.30.40.10">
    <property type="entry name" value="Zinc/RING finger domain, C3HC4 (zinc finger)"/>
    <property type="match status" value="1"/>
</dbReference>
<feature type="domain" description="RING-type" evidence="18">
    <location>
        <begin position="330"/>
        <end position="372"/>
    </location>
</feature>
<dbReference type="InterPro" id="IPR013083">
    <property type="entry name" value="Znf_RING/FYVE/PHD"/>
</dbReference>
<dbReference type="EMBL" id="JAWXYG010000009">
    <property type="protein sequence ID" value="KAK4262897.1"/>
    <property type="molecule type" value="Genomic_DNA"/>
</dbReference>
<sequence length="377" mass="42139">MAHSSCFIFVFFLLLFLIYPTASSSNICETSCDMDVTPIQFPFQLVGDNEANQINRTSRCGYPGFELSCNEGRTMIHLPHSGNFLVDTISYDNQKLWIRDPENCLPKRFLNNSFNLKGSIFQLSGDYILMDFTFYNCSSKVTLPYPLPPVPCLSSDHNPNFSVVAVWSGPQIAPFVAQCDPISSASLPYSVTNGPYWMNLNDEIGLQWNTPSCGDCVAKQGRCDFLTDTGLEVACYLPHRPGLSKFAKLGLSLGMGIPGLLCVIWIVYLCTGKRRESEERRRRSDIELNHNIAGRSSVVVMGLDGETIEKYPMTRIGDSGRLPDPNNNVCSICLGEYLPQDALRTIPDCNHYFHANCIDSWLHMNASCPLCRKLPHS</sequence>
<dbReference type="SMART" id="SM00184">
    <property type="entry name" value="RING"/>
    <property type="match status" value="1"/>
</dbReference>
<dbReference type="GO" id="GO:0016020">
    <property type="term" value="C:membrane"/>
    <property type="evidence" value="ECO:0007669"/>
    <property type="project" value="UniProtKB-SubCell"/>
</dbReference>
<keyword evidence="12 16" id="KW-1133">Transmembrane helix</keyword>
<dbReference type="SUPFAM" id="SSF57850">
    <property type="entry name" value="RING/U-box"/>
    <property type="match status" value="1"/>
</dbReference>
<evidence type="ECO:0000256" key="6">
    <source>
        <dbReference type="ARBA" id="ARBA00022692"/>
    </source>
</evidence>
<evidence type="ECO:0000259" key="18">
    <source>
        <dbReference type="PROSITE" id="PS50089"/>
    </source>
</evidence>
<evidence type="ECO:0000256" key="16">
    <source>
        <dbReference type="SAM" id="Phobius"/>
    </source>
</evidence>
<dbReference type="Pfam" id="PF13639">
    <property type="entry name" value="zf-RING_2"/>
    <property type="match status" value="1"/>
</dbReference>
<comment type="caution">
    <text evidence="19">The sequence shown here is derived from an EMBL/GenBank/DDBJ whole genome shotgun (WGS) entry which is preliminary data.</text>
</comment>
<evidence type="ECO:0000256" key="1">
    <source>
        <dbReference type="ARBA" id="ARBA00000900"/>
    </source>
</evidence>
<protein>
    <recommendedName>
        <fullName evidence="4">RING-type E3 ubiquitin transferase</fullName>
        <ecNumber evidence="4">2.3.2.27</ecNumber>
    </recommendedName>
</protein>
<evidence type="ECO:0000256" key="14">
    <source>
        <dbReference type="ARBA" id="ARBA00024209"/>
    </source>
</evidence>
<comment type="pathway">
    <text evidence="3">Protein modification; protein ubiquitination.</text>
</comment>
<evidence type="ECO:0000256" key="8">
    <source>
        <dbReference type="ARBA" id="ARBA00022729"/>
    </source>
</evidence>
<keyword evidence="20" id="KW-1185">Reference proteome</keyword>
<keyword evidence="11" id="KW-0862">Zinc</keyword>
<evidence type="ECO:0000313" key="19">
    <source>
        <dbReference type="EMBL" id="KAK4262897.1"/>
    </source>
</evidence>
<organism evidence="19 20">
    <name type="scientific">Acacia crassicarpa</name>
    <name type="common">northern wattle</name>
    <dbReference type="NCBI Taxonomy" id="499986"/>
    <lineage>
        <taxon>Eukaryota</taxon>
        <taxon>Viridiplantae</taxon>
        <taxon>Streptophyta</taxon>
        <taxon>Embryophyta</taxon>
        <taxon>Tracheophyta</taxon>
        <taxon>Spermatophyta</taxon>
        <taxon>Magnoliopsida</taxon>
        <taxon>eudicotyledons</taxon>
        <taxon>Gunneridae</taxon>
        <taxon>Pentapetalae</taxon>
        <taxon>rosids</taxon>
        <taxon>fabids</taxon>
        <taxon>Fabales</taxon>
        <taxon>Fabaceae</taxon>
        <taxon>Caesalpinioideae</taxon>
        <taxon>mimosoid clade</taxon>
        <taxon>Acacieae</taxon>
        <taxon>Acacia</taxon>
    </lineage>
</organism>
<keyword evidence="8 17" id="KW-0732">Signal</keyword>
<name>A0AAE1MD26_9FABA</name>
<dbReference type="Proteomes" id="UP001293593">
    <property type="component" value="Unassembled WGS sequence"/>
</dbReference>
<keyword evidence="7" id="KW-0479">Metal-binding</keyword>
<keyword evidence="6 16" id="KW-0812">Transmembrane</keyword>
<dbReference type="Pfam" id="PF13947">
    <property type="entry name" value="GUB_WAK_bind"/>
    <property type="match status" value="1"/>
</dbReference>
<feature type="transmembrane region" description="Helical" evidence="16">
    <location>
        <begin position="249"/>
        <end position="271"/>
    </location>
</feature>
<evidence type="ECO:0000256" key="10">
    <source>
        <dbReference type="ARBA" id="ARBA00022786"/>
    </source>
</evidence>
<dbReference type="PANTHER" id="PTHR46279">
    <property type="entry name" value="RING/U-BOX SUPERFAMILY PROTEIN"/>
    <property type="match status" value="1"/>
</dbReference>
<evidence type="ECO:0000256" key="7">
    <source>
        <dbReference type="ARBA" id="ARBA00022723"/>
    </source>
</evidence>
<keyword evidence="13 16" id="KW-0472">Membrane</keyword>
<evidence type="ECO:0000256" key="11">
    <source>
        <dbReference type="ARBA" id="ARBA00022833"/>
    </source>
</evidence>
<evidence type="ECO:0000256" key="5">
    <source>
        <dbReference type="ARBA" id="ARBA00022679"/>
    </source>
</evidence>
<dbReference type="GO" id="GO:0008270">
    <property type="term" value="F:zinc ion binding"/>
    <property type="evidence" value="ECO:0007669"/>
    <property type="project" value="UniProtKB-KW"/>
</dbReference>
<evidence type="ECO:0000313" key="20">
    <source>
        <dbReference type="Proteomes" id="UP001293593"/>
    </source>
</evidence>
<dbReference type="InterPro" id="IPR001841">
    <property type="entry name" value="Znf_RING"/>
</dbReference>
<evidence type="ECO:0000256" key="2">
    <source>
        <dbReference type="ARBA" id="ARBA00004167"/>
    </source>
</evidence>
<evidence type="ECO:0000256" key="15">
    <source>
        <dbReference type="PROSITE-ProRule" id="PRU00175"/>
    </source>
</evidence>
<evidence type="ECO:0000256" key="13">
    <source>
        <dbReference type="ARBA" id="ARBA00023136"/>
    </source>
</evidence>
<proteinExistence type="inferred from homology"/>
<feature type="chain" id="PRO_5042237379" description="RING-type E3 ubiquitin transferase" evidence="17">
    <location>
        <begin position="25"/>
        <end position="377"/>
    </location>
</feature>
<comment type="similarity">
    <text evidence="14">Belongs to the RING-type zinc finger family. ATL subfamily.</text>
</comment>
<evidence type="ECO:0000256" key="12">
    <source>
        <dbReference type="ARBA" id="ARBA00022989"/>
    </source>
</evidence>
<comment type="subcellular location">
    <subcellularLocation>
        <location evidence="2">Membrane</location>
        <topology evidence="2">Single-pass membrane protein</topology>
    </subcellularLocation>
</comment>
<evidence type="ECO:0000256" key="17">
    <source>
        <dbReference type="SAM" id="SignalP"/>
    </source>
</evidence>
<feature type="signal peptide" evidence="17">
    <location>
        <begin position="1"/>
        <end position="24"/>
    </location>
</feature>
<dbReference type="InterPro" id="IPR046948">
    <property type="entry name" value="ATL20-22-like"/>
</dbReference>
<dbReference type="GO" id="GO:0061630">
    <property type="term" value="F:ubiquitin protein ligase activity"/>
    <property type="evidence" value="ECO:0007669"/>
    <property type="project" value="UniProtKB-EC"/>
</dbReference>
<keyword evidence="9 15" id="KW-0863">Zinc-finger</keyword>